<feature type="region of interest" description="Disordered" evidence="1">
    <location>
        <begin position="65"/>
        <end position="101"/>
    </location>
</feature>
<dbReference type="EMBL" id="AMZH03018106">
    <property type="protein sequence ID" value="RRT42058.1"/>
    <property type="molecule type" value="Genomic_DNA"/>
</dbReference>
<evidence type="ECO:0000313" key="3">
    <source>
        <dbReference type="Proteomes" id="UP000287651"/>
    </source>
</evidence>
<feature type="compositionally biased region" description="Basic residues" evidence="1">
    <location>
        <begin position="69"/>
        <end position="78"/>
    </location>
</feature>
<evidence type="ECO:0000313" key="2">
    <source>
        <dbReference type="EMBL" id="RRT42058.1"/>
    </source>
</evidence>
<dbReference type="AlphaFoldDB" id="A0A426XRF0"/>
<comment type="caution">
    <text evidence="2">The sequence shown here is derived from an EMBL/GenBank/DDBJ whole genome shotgun (WGS) entry which is preliminary data.</text>
</comment>
<sequence length="129" mass="14990">MLMTQLFDPRFAISICIAGYGQYILVRQVTGTHTARYRVVPPKVDRRRPIEGEIDRQWSISDVGDRLREKKGRRRRRGKAEEEKQGRKKYLGSSSPARRRPRAVVALARFFSCTRRRNVSPCGEKDRGD</sequence>
<feature type="non-terminal residue" evidence="2">
    <location>
        <position position="129"/>
    </location>
</feature>
<name>A0A426XRF0_ENSVE</name>
<organism evidence="2 3">
    <name type="scientific">Ensete ventricosum</name>
    <name type="common">Abyssinian banana</name>
    <name type="synonym">Musa ensete</name>
    <dbReference type="NCBI Taxonomy" id="4639"/>
    <lineage>
        <taxon>Eukaryota</taxon>
        <taxon>Viridiplantae</taxon>
        <taxon>Streptophyta</taxon>
        <taxon>Embryophyta</taxon>
        <taxon>Tracheophyta</taxon>
        <taxon>Spermatophyta</taxon>
        <taxon>Magnoliopsida</taxon>
        <taxon>Liliopsida</taxon>
        <taxon>Zingiberales</taxon>
        <taxon>Musaceae</taxon>
        <taxon>Ensete</taxon>
    </lineage>
</organism>
<proteinExistence type="predicted"/>
<evidence type="ECO:0000256" key="1">
    <source>
        <dbReference type="SAM" id="MobiDB-lite"/>
    </source>
</evidence>
<gene>
    <name evidence="2" type="ORF">B296_00057374</name>
</gene>
<dbReference type="Proteomes" id="UP000287651">
    <property type="component" value="Unassembled WGS sequence"/>
</dbReference>
<reference evidence="2 3" key="1">
    <citation type="journal article" date="2014" name="Agronomy (Basel)">
        <title>A Draft Genome Sequence for Ensete ventricosum, the Drought-Tolerant Tree Against Hunger.</title>
        <authorList>
            <person name="Harrison J."/>
            <person name="Moore K.A."/>
            <person name="Paszkiewicz K."/>
            <person name="Jones T."/>
            <person name="Grant M."/>
            <person name="Ambacheew D."/>
            <person name="Muzemil S."/>
            <person name="Studholme D.J."/>
        </authorList>
    </citation>
    <scope>NUCLEOTIDE SEQUENCE [LARGE SCALE GENOMIC DNA]</scope>
</reference>
<accession>A0A426XRF0</accession>
<protein>
    <submittedName>
        <fullName evidence="2">Uncharacterized protein</fullName>
    </submittedName>
</protein>